<dbReference type="PANTHER" id="PTHR22550">
    <property type="entry name" value="SPORE GERMINATION PROTEIN"/>
    <property type="match status" value="1"/>
</dbReference>
<name>G7Q7Y1_9BACT</name>
<dbReference type="STRING" id="694327.DFW101_1667"/>
<dbReference type="OrthoDB" id="6206554at2"/>
<dbReference type="PANTHER" id="PTHR22550:SF5">
    <property type="entry name" value="LEUCINE ZIPPER PROTEIN 4"/>
    <property type="match status" value="1"/>
</dbReference>
<keyword evidence="3" id="KW-1133">Transmembrane helix</keyword>
<dbReference type="HOGENOM" id="CLU_024570_0_1_7"/>
<evidence type="ECO:0000256" key="1">
    <source>
        <dbReference type="ARBA" id="ARBA00022475"/>
    </source>
</evidence>
<gene>
    <name evidence="6" type="ORF">DFW101_1667</name>
</gene>
<reference evidence="7" key="1">
    <citation type="journal article" date="2015" name="Genome Announc.">
        <title>High-Quality Draft Genome Sequence of Desulfovibrio carbinoliphilus FW-101-2B, an Organic Acid-Oxidizing Sulfate-Reducing Bacterium Isolated from Uranium(VI)-Contaminated Groundwater.</title>
        <authorList>
            <person name="Ramsay B.D."/>
            <person name="Hwang C."/>
            <person name="Woo H.L."/>
            <person name="Carroll S.L."/>
            <person name="Lucas S."/>
            <person name="Han J."/>
            <person name="Lapidus A.L."/>
            <person name="Cheng J.F."/>
            <person name="Goodwin L.A."/>
            <person name="Pitluck S."/>
            <person name="Peters L."/>
            <person name="Chertkov O."/>
            <person name="Held B."/>
            <person name="Detter J.C."/>
            <person name="Han C.S."/>
            <person name="Tapia R."/>
            <person name="Land M.L."/>
            <person name="Hauser L.J."/>
            <person name="Kyrpides N.C."/>
            <person name="Ivanova N.N."/>
            <person name="Mikhailova N."/>
            <person name="Pagani I."/>
            <person name="Woyke T."/>
            <person name="Arkin A.P."/>
            <person name="Dehal P."/>
            <person name="Chivian D."/>
            <person name="Criddle C.S."/>
            <person name="Wu W."/>
            <person name="Chakraborty R."/>
            <person name="Hazen T.C."/>
            <person name="Fields M.W."/>
        </authorList>
    </citation>
    <scope>NUCLEOTIDE SEQUENCE [LARGE SCALE GENOMIC DNA]</scope>
    <source>
        <strain evidence="7">FW-101-2B</strain>
    </source>
</reference>
<keyword evidence="2" id="KW-0812">Transmembrane</keyword>
<dbReference type="eggNOG" id="COG2304">
    <property type="taxonomic scope" value="Bacteria"/>
</dbReference>
<dbReference type="InterPro" id="IPR002035">
    <property type="entry name" value="VWF_A"/>
</dbReference>
<accession>G7Q7Y1</accession>
<keyword evidence="7" id="KW-1185">Reference proteome</keyword>
<dbReference type="SMART" id="SM00327">
    <property type="entry name" value="VWA"/>
    <property type="match status" value="1"/>
</dbReference>
<feature type="domain" description="VWFA" evidence="5">
    <location>
        <begin position="86"/>
        <end position="284"/>
    </location>
</feature>
<dbReference type="RefSeq" id="WP_009181069.1">
    <property type="nucleotide sequence ID" value="NZ_CM001368.1"/>
</dbReference>
<keyword evidence="1" id="KW-1003">Cell membrane</keyword>
<dbReference type="AlphaFoldDB" id="G7Q7Y1"/>
<evidence type="ECO:0000256" key="3">
    <source>
        <dbReference type="ARBA" id="ARBA00022989"/>
    </source>
</evidence>
<dbReference type="Proteomes" id="UP000004662">
    <property type="component" value="Chromosome"/>
</dbReference>
<evidence type="ECO:0000256" key="2">
    <source>
        <dbReference type="ARBA" id="ARBA00022692"/>
    </source>
</evidence>
<evidence type="ECO:0000313" key="7">
    <source>
        <dbReference type="Proteomes" id="UP000004662"/>
    </source>
</evidence>
<protein>
    <submittedName>
        <fullName evidence="6">von Willebrand factor type A</fullName>
    </submittedName>
</protein>
<evidence type="ECO:0000259" key="5">
    <source>
        <dbReference type="PROSITE" id="PS50234"/>
    </source>
</evidence>
<dbReference type="Pfam" id="PF13519">
    <property type="entry name" value="VWA_2"/>
    <property type="match status" value="1"/>
</dbReference>
<dbReference type="Gene3D" id="3.40.50.410">
    <property type="entry name" value="von Willebrand factor, type A domain"/>
    <property type="match status" value="1"/>
</dbReference>
<organism evidence="6 7">
    <name type="scientific">Solidesulfovibrio carbinoliphilus subsp. oakridgensis</name>
    <dbReference type="NCBI Taxonomy" id="694327"/>
    <lineage>
        <taxon>Bacteria</taxon>
        <taxon>Pseudomonadati</taxon>
        <taxon>Thermodesulfobacteriota</taxon>
        <taxon>Desulfovibrionia</taxon>
        <taxon>Desulfovibrionales</taxon>
        <taxon>Desulfovibrionaceae</taxon>
        <taxon>Solidesulfovibrio</taxon>
    </lineage>
</organism>
<proteinExistence type="predicted"/>
<keyword evidence="4" id="KW-0472">Membrane</keyword>
<dbReference type="InterPro" id="IPR036465">
    <property type="entry name" value="vWFA_dom_sf"/>
</dbReference>
<dbReference type="SUPFAM" id="SSF53300">
    <property type="entry name" value="vWA-like"/>
    <property type="match status" value="1"/>
</dbReference>
<dbReference type="EMBL" id="CM001368">
    <property type="protein sequence ID" value="EHJ47675.1"/>
    <property type="molecule type" value="Genomic_DNA"/>
</dbReference>
<dbReference type="PROSITE" id="PS50234">
    <property type="entry name" value="VWFA"/>
    <property type="match status" value="1"/>
</dbReference>
<evidence type="ECO:0000313" key="6">
    <source>
        <dbReference type="EMBL" id="EHJ47675.1"/>
    </source>
</evidence>
<dbReference type="InterPro" id="IPR050768">
    <property type="entry name" value="UPF0353/GerABKA_families"/>
</dbReference>
<evidence type="ECO:0000256" key="4">
    <source>
        <dbReference type="ARBA" id="ARBA00023136"/>
    </source>
</evidence>
<sequence length="330" mass="33322">MTVLLAHPKALALLLFLALALFLRRRGRPPALPLGDIAPALAALSPSFWAALPMACRLLGLAALVLALAGPRLNGGTTAYQGRGLDIMLVVDLSESMAAMDMRLADRTVTRLDAVADAAARFAANHPGDRIGLVAFGSRAYAVMPPSADRAALTGALARLAVGAAGKRTAMGDGLGLAVKRLSDAPGLSRLAVVFGDGRSNAGEVSPEDAAKAASERGVTVYSVGVGGDEPAPFLVTHPLLGSQIVTEKAAVDATTLAAMAKATGGAYYRAGDAAGLDAAVAALSDAARSDMVPVESARDMPLAPLCAAVAASLLTVAAGLAATRFLRLP</sequence>